<accession>A0ABP7K8C2</accession>
<evidence type="ECO:0000313" key="6">
    <source>
        <dbReference type="Proteomes" id="UP001501803"/>
    </source>
</evidence>
<evidence type="ECO:0000256" key="2">
    <source>
        <dbReference type="ARBA" id="ARBA00022603"/>
    </source>
</evidence>
<reference evidence="6" key="1">
    <citation type="journal article" date="2019" name="Int. J. Syst. Evol. Microbiol.">
        <title>The Global Catalogue of Microorganisms (GCM) 10K type strain sequencing project: providing services to taxonomists for standard genome sequencing and annotation.</title>
        <authorList>
            <consortium name="The Broad Institute Genomics Platform"/>
            <consortium name="The Broad Institute Genome Sequencing Center for Infectious Disease"/>
            <person name="Wu L."/>
            <person name="Ma J."/>
        </authorList>
    </citation>
    <scope>NUCLEOTIDE SEQUENCE [LARGE SCALE GENOMIC DNA]</scope>
    <source>
        <strain evidence="6">JCM 17021</strain>
    </source>
</reference>
<comment type="similarity">
    <text evidence="1">Belongs to the methyltransferase superfamily.</text>
</comment>
<dbReference type="PANTHER" id="PTHR44942:SF4">
    <property type="entry name" value="METHYLTRANSFERASE TYPE 11 DOMAIN-CONTAINING PROTEIN"/>
    <property type="match status" value="1"/>
</dbReference>
<dbReference type="GO" id="GO:0008168">
    <property type="term" value="F:methyltransferase activity"/>
    <property type="evidence" value="ECO:0007669"/>
    <property type="project" value="UniProtKB-KW"/>
</dbReference>
<keyword evidence="3" id="KW-0808">Transferase</keyword>
<evidence type="ECO:0000256" key="3">
    <source>
        <dbReference type="ARBA" id="ARBA00022679"/>
    </source>
</evidence>
<gene>
    <name evidence="5" type="ORF">GCM10022381_08330</name>
</gene>
<organism evidence="5 6">
    <name type="scientific">Leifsonia kafniensis</name>
    <dbReference type="NCBI Taxonomy" id="475957"/>
    <lineage>
        <taxon>Bacteria</taxon>
        <taxon>Bacillati</taxon>
        <taxon>Actinomycetota</taxon>
        <taxon>Actinomycetes</taxon>
        <taxon>Micrococcales</taxon>
        <taxon>Microbacteriaceae</taxon>
        <taxon>Leifsonia</taxon>
    </lineage>
</organism>
<dbReference type="RefSeq" id="WP_345062558.1">
    <property type="nucleotide sequence ID" value="NZ_BAABCN010000002.1"/>
</dbReference>
<dbReference type="Gene3D" id="3.40.50.150">
    <property type="entry name" value="Vaccinia Virus protein VP39"/>
    <property type="match status" value="1"/>
</dbReference>
<dbReference type="InterPro" id="IPR029063">
    <property type="entry name" value="SAM-dependent_MTases_sf"/>
</dbReference>
<comment type="caution">
    <text evidence="5">The sequence shown here is derived from an EMBL/GenBank/DDBJ whole genome shotgun (WGS) entry which is preliminary data.</text>
</comment>
<evidence type="ECO:0000313" key="5">
    <source>
        <dbReference type="EMBL" id="GAA3867092.1"/>
    </source>
</evidence>
<dbReference type="SUPFAM" id="SSF53335">
    <property type="entry name" value="S-adenosyl-L-methionine-dependent methyltransferases"/>
    <property type="match status" value="1"/>
</dbReference>
<name>A0ABP7K8C2_9MICO</name>
<feature type="domain" description="Methyltransferase type 11" evidence="4">
    <location>
        <begin position="49"/>
        <end position="137"/>
    </location>
</feature>
<dbReference type="PANTHER" id="PTHR44942">
    <property type="entry name" value="METHYLTRANSF_11 DOMAIN-CONTAINING PROTEIN"/>
    <property type="match status" value="1"/>
</dbReference>
<dbReference type="Proteomes" id="UP001501803">
    <property type="component" value="Unassembled WGS sequence"/>
</dbReference>
<keyword evidence="2 5" id="KW-0489">Methyltransferase</keyword>
<dbReference type="EMBL" id="BAABCN010000002">
    <property type="protein sequence ID" value="GAA3867092.1"/>
    <property type="molecule type" value="Genomic_DNA"/>
</dbReference>
<dbReference type="CDD" id="cd02440">
    <property type="entry name" value="AdoMet_MTases"/>
    <property type="match status" value="1"/>
</dbReference>
<dbReference type="InterPro" id="IPR051052">
    <property type="entry name" value="Diverse_substrate_MTase"/>
</dbReference>
<proteinExistence type="inferred from homology"/>
<evidence type="ECO:0000259" key="4">
    <source>
        <dbReference type="Pfam" id="PF08241"/>
    </source>
</evidence>
<dbReference type="Pfam" id="PF08241">
    <property type="entry name" value="Methyltransf_11"/>
    <property type="match status" value="1"/>
</dbReference>
<keyword evidence="6" id="KW-1185">Reference proteome</keyword>
<evidence type="ECO:0000256" key="1">
    <source>
        <dbReference type="ARBA" id="ARBA00008361"/>
    </source>
</evidence>
<dbReference type="GO" id="GO:0032259">
    <property type="term" value="P:methylation"/>
    <property type="evidence" value="ECO:0007669"/>
    <property type="project" value="UniProtKB-KW"/>
</dbReference>
<sequence>MQEGRLHAHADSFKAGADGYDAHRPSYPREAVAWLVGHVGVAQNIDVADIGAGTGKLTGLLLELGAHVVAVDPSADMLRVLHQHFPAVRAVEGSGERIPLPDSSVDLVTFAQAWHWVDIDAASAEVLRVLRPGGRLALIWNSRDESVPWVRDLSRAMNSGQHAAGAFKPIVGAGLAVLDQRVDRWVQETTRDGIRSLVTTRSYYLVASVAEKETLRRRVDAVLDAHPETREDPVHLPYLTEIWIAAPTSRADS</sequence>
<dbReference type="InterPro" id="IPR013216">
    <property type="entry name" value="Methyltransf_11"/>
</dbReference>
<protein>
    <submittedName>
        <fullName evidence="5">Class I SAM-dependent methyltransferase</fullName>
    </submittedName>
</protein>